<dbReference type="PANTHER" id="PTHR34448">
    <property type="entry name" value="AMINOPEPTIDASE"/>
    <property type="match status" value="1"/>
</dbReference>
<dbReference type="RefSeq" id="WP_021686497.1">
    <property type="nucleotide sequence ID" value="NZ_KI260556.1"/>
</dbReference>
<comment type="caution">
    <text evidence="2">The sequence shown here is derived from an EMBL/GenBank/DDBJ whole genome shotgun (WGS) entry which is preliminary data.</text>
</comment>
<proteinExistence type="predicted"/>
<evidence type="ECO:0000256" key="1">
    <source>
        <dbReference type="ARBA" id="ARBA00022723"/>
    </source>
</evidence>
<reference evidence="2 3" key="1">
    <citation type="submission" date="2013-08" db="EMBL/GenBank/DDBJ databases">
        <authorList>
            <person name="Weinstock G."/>
            <person name="Sodergren E."/>
            <person name="Wylie T."/>
            <person name="Fulton L."/>
            <person name="Fulton R."/>
            <person name="Fronick C."/>
            <person name="O'Laughlin M."/>
            <person name="Godfrey J."/>
            <person name="Miner T."/>
            <person name="Herter B."/>
            <person name="Appelbaum E."/>
            <person name="Cordes M."/>
            <person name="Lek S."/>
            <person name="Wollam A."/>
            <person name="Pepin K.H."/>
            <person name="Palsikar V.B."/>
            <person name="Mitreva M."/>
            <person name="Wilson R.K."/>
        </authorList>
    </citation>
    <scope>NUCLEOTIDE SEQUENCE [LARGE SCALE GENOMIC DNA]</scope>
    <source>
        <strain evidence="2 3">ATCC 700332</strain>
    </source>
</reference>
<protein>
    <recommendedName>
        <fullName evidence="4">Peptidase M17</fullName>
    </recommendedName>
</protein>
<evidence type="ECO:0008006" key="4">
    <source>
        <dbReference type="Google" id="ProtNLM"/>
    </source>
</evidence>
<gene>
    <name evidence="2" type="ORF">HMPREF9193_00649</name>
</gene>
<keyword evidence="1" id="KW-0479">Metal-binding</keyword>
<evidence type="ECO:0000313" key="2">
    <source>
        <dbReference type="EMBL" id="ERJ93928.1"/>
    </source>
</evidence>
<dbReference type="InterPro" id="IPR052170">
    <property type="entry name" value="M29_Exopeptidase"/>
</dbReference>
<evidence type="ECO:0000313" key="3">
    <source>
        <dbReference type="Proteomes" id="UP000016649"/>
    </source>
</evidence>
<sequence length="387" mass="41389">MNEHIQELMKKAALAVVRDVCALKKGERVLIITNPGADTEPISRVLYEAAQECGGSAVIIVQKEKTLLDFAELEVIAALKTNPEVCFSISTNKLGKDAHASVSPYTASNGERFDHIFNYNLEGVKNLRALWTPGITCDMFVRTALIDYKLLQKRCALLAAKYKGASYVHVTAPGGTDITVPVAGRTAFCDDGDFSQSGAGGNIPAGEVFVSPLTPKTSKGCQGRIVYDGSISVTEGDLVINDPIVVDVDGYVTSITAKSGKPVDGSDDSCEAYRLLRSISAAEKAAIEMEKNGKLSAGLGESYARNARNIGELGIGLNPAARITGNMLEDEKAFKTCHFAIGSNYDNDANSLIHFDGVVRDPTIVIHYEDGSEFTVEKDGVLNEALS</sequence>
<name>A0ABN0P0C7_TRELE</name>
<keyword evidence="3" id="KW-1185">Reference proteome</keyword>
<dbReference type="SUPFAM" id="SSF144052">
    <property type="entry name" value="Thermophilic metalloprotease-like"/>
    <property type="match status" value="2"/>
</dbReference>
<dbReference type="PANTHER" id="PTHR34448:SF1">
    <property type="entry name" value="BLL6088 PROTEIN"/>
    <property type="match status" value="1"/>
</dbReference>
<organism evidence="2 3">
    <name type="scientific">Treponema lecithinolyticum ATCC 700332</name>
    <dbReference type="NCBI Taxonomy" id="1321815"/>
    <lineage>
        <taxon>Bacteria</taxon>
        <taxon>Pseudomonadati</taxon>
        <taxon>Spirochaetota</taxon>
        <taxon>Spirochaetia</taxon>
        <taxon>Spirochaetales</taxon>
        <taxon>Treponemataceae</taxon>
        <taxon>Treponema</taxon>
    </lineage>
</organism>
<dbReference type="Proteomes" id="UP000016649">
    <property type="component" value="Unassembled WGS sequence"/>
</dbReference>
<dbReference type="EMBL" id="AWVH01000013">
    <property type="protein sequence ID" value="ERJ93928.1"/>
    <property type="molecule type" value="Genomic_DNA"/>
</dbReference>
<accession>A0ABN0P0C7</accession>